<keyword evidence="6 10" id="KW-0472">Membrane</keyword>
<dbReference type="OrthoDB" id="3222at2759"/>
<evidence type="ECO:0000256" key="4">
    <source>
        <dbReference type="ARBA" id="ARBA00022737"/>
    </source>
</evidence>
<proteinExistence type="inferred from homology"/>
<dbReference type="GO" id="GO:0005737">
    <property type="term" value="C:cytoplasm"/>
    <property type="evidence" value="ECO:0007669"/>
    <property type="project" value="UniProtKB-ARBA"/>
</dbReference>
<keyword evidence="3 9" id="KW-0812">Transmembrane</keyword>
<comment type="subcellular location">
    <subcellularLocation>
        <location evidence="1">Membrane</location>
        <topology evidence="1">Multi-pass membrane protein</topology>
    </subcellularLocation>
</comment>
<sequence>MAGDGPSSSVWAAVKAALADGILTFAWVFCASTLRASTHAIGTYLGLLAVPFAPILLTTTLVAFLVFVFTLIGSALGGAVFNPTALASFYAAGLGDNSLFSMSLRFPAQALGAVGGVLAIMEYMPPQYKHMLGGPTVRVDMHTGAVAEGILTFIISFAVLCIVVKGPRNRIFKTWMLAIATVALVIAGGSYTGPAMNPANAFGWAYVDNRHNTWEQFYVYWICPFIGAILAAWIFRAFFPPPAKEKKA</sequence>
<evidence type="ECO:0000256" key="8">
    <source>
        <dbReference type="ARBA" id="ARBA00055597"/>
    </source>
</evidence>
<keyword evidence="4" id="KW-0677">Repeat</keyword>
<accession>A0A7I8L8Z1</accession>
<dbReference type="GO" id="GO:0012505">
    <property type="term" value="C:endomembrane system"/>
    <property type="evidence" value="ECO:0007669"/>
    <property type="project" value="UniProtKB-ARBA"/>
</dbReference>
<evidence type="ECO:0000256" key="1">
    <source>
        <dbReference type="ARBA" id="ARBA00004141"/>
    </source>
</evidence>
<reference evidence="11" key="1">
    <citation type="submission" date="2020-02" db="EMBL/GenBank/DDBJ databases">
        <authorList>
            <person name="Scholz U."/>
            <person name="Mascher M."/>
            <person name="Fiebig A."/>
        </authorList>
    </citation>
    <scope>NUCLEOTIDE SEQUENCE</scope>
</reference>
<evidence type="ECO:0000313" key="11">
    <source>
        <dbReference type="EMBL" id="CAA7405728.1"/>
    </source>
</evidence>
<evidence type="ECO:0000256" key="7">
    <source>
        <dbReference type="ARBA" id="ARBA00024030"/>
    </source>
</evidence>
<dbReference type="InterPro" id="IPR000425">
    <property type="entry name" value="MIP"/>
</dbReference>
<dbReference type="Pfam" id="PF00230">
    <property type="entry name" value="MIP"/>
    <property type="match status" value="1"/>
</dbReference>
<comment type="similarity">
    <text evidence="7">Belongs to the MIP/aquaporin (TC 1.A.8) family. SIP (TC 1.A.8.10) subfamily.</text>
</comment>
<dbReference type="AlphaFoldDB" id="A0A7I8L8Z1"/>
<feature type="transmembrane region" description="Helical" evidence="10">
    <location>
        <begin position="144"/>
        <end position="163"/>
    </location>
</feature>
<keyword evidence="12" id="KW-1185">Reference proteome</keyword>
<dbReference type="FunFam" id="1.20.1080.10:FF:000043">
    <property type="entry name" value="Aquaporin SIP1-1"/>
    <property type="match status" value="1"/>
</dbReference>
<feature type="transmembrane region" description="Helical" evidence="10">
    <location>
        <begin position="175"/>
        <end position="197"/>
    </location>
</feature>
<dbReference type="InterPro" id="IPR044222">
    <property type="entry name" value="SIP1-1/2-like"/>
</dbReference>
<evidence type="ECO:0000256" key="10">
    <source>
        <dbReference type="SAM" id="Phobius"/>
    </source>
</evidence>
<feature type="transmembrane region" description="Helical" evidence="10">
    <location>
        <begin position="44"/>
        <end position="69"/>
    </location>
</feature>
<feature type="transmembrane region" description="Helical" evidence="10">
    <location>
        <begin position="106"/>
        <end position="124"/>
    </location>
</feature>
<organism evidence="11 12">
    <name type="scientific">Spirodela intermedia</name>
    <name type="common">Intermediate duckweed</name>
    <dbReference type="NCBI Taxonomy" id="51605"/>
    <lineage>
        <taxon>Eukaryota</taxon>
        <taxon>Viridiplantae</taxon>
        <taxon>Streptophyta</taxon>
        <taxon>Embryophyta</taxon>
        <taxon>Tracheophyta</taxon>
        <taxon>Spermatophyta</taxon>
        <taxon>Magnoliopsida</taxon>
        <taxon>Liliopsida</taxon>
        <taxon>Araceae</taxon>
        <taxon>Lemnoideae</taxon>
        <taxon>Spirodela</taxon>
    </lineage>
</organism>
<keyword evidence="2 9" id="KW-0813">Transport</keyword>
<dbReference type="PANTHER" id="PTHR46739">
    <property type="entry name" value="AQUAPORIN SIP1-1"/>
    <property type="match status" value="1"/>
</dbReference>
<keyword evidence="5 10" id="KW-1133">Transmembrane helix</keyword>
<evidence type="ECO:0000256" key="9">
    <source>
        <dbReference type="RuleBase" id="RU000477"/>
    </source>
</evidence>
<dbReference type="PRINTS" id="PR00783">
    <property type="entry name" value="MINTRINSICP"/>
</dbReference>
<evidence type="ECO:0000256" key="6">
    <source>
        <dbReference type="ARBA" id="ARBA00023136"/>
    </source>
</evidence>
<feature type="transmembrane region" description="Helical" evidence="10">
    <location>
        <begin position="75"/>
        <end position="94"/>
    </location>
</feature>
<dbReference type="Proteomes" id="UP000663760">
    <property type="component" value="Chromosome 12"/>
</dbReference>
<evidence type="ECO:0000256" key="2">
    <source>
        <dbReference type="ARBA" id="ARBA00022448"/>
    </source>
</evidence>
<evidence type="ECO:0000256" key="5">
    <source>
        <dbReference type="ARBA" id="ARBA00022989"/>
    </source>
</evidence>
<dbReference type="EMBL" id="LR746275">
    <property type="protein sequence ID" value="CAA7405728.1"/>
    <property type="molecule type" value="Genomic_DNA"/>
</dbReference>
<dbReference type="GO" id="GO:0016020">
    <property type="term" value="C:membrane"/>
    <property type="evidence" value="ECO:0007669"/>
    <property type="project" value="UniProtKB-SubCell"/>
</dbReference>
<dbReference type="SUPFAM" id="SSF81338">
    <property type="entry name" value="Aquaporin-like"/>
    <property type="match status" value="1"/>
</dbReference>
<evidence type="ECO:0000256" key="3">
    <source>
        <dbReference type="ARBA" id="ARBA00022692"/>
    </source>
</evidence>
<evidence type="ECO:0000313" key="12">
    <source>
        <dbReference type="Proteomes" id="UP000663760"/>
    </source>
</evidence>
<protein>
    <submittedName>
        <fullName evidence="11">Uncharacterized protein</fullName>
    </submittedName>
</protein>
<dbReference type="GO" id="GO:0015250">
    <property type="term" value="F:water channel activity"/>
    <property type="evidence" value="ECO:0007669"/>
    <property type="project" value="InterPro"/>
</dbReference>
<gene>
    <name evidence="11" type="ORF">SI8410_12016406</name>
</gene>
<feature type="transmembrane region" description="Helical" evidence="10">
    <location>
        <begin position="12"/>
        <end position="32"/>
    </location>
</feature>
<dbReference type="Gene3D" id="1.20.1080.10">
    <property type="entry name" value="Glycerol uptake facilitator protein"/>
    <property type="match status" value="1"/>
</dbReference>
<dbReference type="InterPro" id="IPR023271">
    <property type="entry name" value="Aquaporin-like"/>
</dbReference>
<feature type="transmembrane region" description="Helical" evidence="10">
    <location>
        <begin position="217"/>
        <end position="239"/>
    </location>
</feature>
<comment type="function">
    <text evidence="8">Aquaporins facilitate the transport of water and small neutral solutes across cell membranes.</text>
</comment>
<name>A0A7I8L8Z1_SPIIN</name>
<dbReference type="PANTHER" id="PTHR46739:SF3">
    <property type="entry name" value="AQUAPORIN SIP1-1"/>
    <property type="match status" value="1"/>
</dbReference>